<sequence>MPHDHHLKDLQDLLSEEFGDLQVHPLAVFLDGLQQGAVVSLWKLDPREQDQSPSRKPLILEQLLTPIRAPTAGRSRALGGPSQMEVEGAKQSAEGETDGRKLAYATPSGLSRGEHVPAVDVQHHQRPEGHAVLLGQLAAYERHDVVNLSVVLLQTCETQSTV</sequence>
<protein>
    <submittedName>
        <fullName evidence="2">Uncharacterized protein</fullName>
    </submittedName>
</protein>
<evidence type="ECO:0000256" key="1">
    <source>
        <dbReference type="SAM" id="MobiDB-lite"/>
    </source>
</evidence>
<feature type="region of interest" description="Disordered" evidence="1">
    <location>
        <begin position="70"/>
        <end position="100"/>
    </location>
</feature>
<keyword evidence="3" id="KW-1185">Reference proteome</keyword>
<evidence type="ECO:0000313" key="2">
    <source>
        <dbReference type="EMBL" id="TNN79442.1"/>
    </source>
</evidence>
<accession>A0A4Z2IQF1</accession>
<gene>
    <name evidence="2" type="ORF">EYF80_010256</name>
</gene>
<dbReference type="Proteomes" id="UP000314294">
    <property type="component" value="Unassembled WGS sequence"/>
</dbReference>
<reference evidence="2 3" key="1">
    <citation type="submission" date="2019-03" db="EMBL/GenBank/DDBJ databases">
        <title>First draft genome of Liparis tanakae, snailfish: a comprehensive survey of snailfish specific genes.</title>
        <authorList>
            <person name="Kim W."/>
            <person name="Song I."/>
            <person name="Jeong J.-H."/>
            <person name="Kim D."/>
            <person name="Kim S."/>
            <person name="Ryu S."/>
            <person name="Song J.Y."/>
            <person name="Lee S.K."/>
        </authorList>
    </citation>
    <scope>NUCLEOTIDE SEQUENCE [LARGE SCALE GENOMIC DNA]</scope>
    <source>
        <tissue evidence="2">Muscle</tissue>
    </source>
</reference>
<dbReference type="AlphaFoldDB" id="A0A4Z2IQF1"/>
<name>A0A4Z2IQF1_9TELE</name>
<comment type="caution">
    <text evidence="2">The sequence shown here is derived from an EMBL/GenBank/DDBJ whole genome shotgun (WGS) entry which is preliminary data.</text>
</comment>
<proteinExistence type="predicted"/>
<evidence type="ECO:0000313" key="3">
    <source>
        <dbReference type="Proteomes" id="UP000314294"/>
    </source>
</evidence>
<organism evidence="2 3">
    <name type="scientific">Liparis tanakae</name>
    <name type="common">Tanaka's snailfish</name>
    <dbReference type="NCBI Taxonomy" id="230148"/>
    <lineage>
        <taxon>Eukaryota</taxon>
        <taxon>Metazoa</taxon>
        <taxon>Chordata</taxon>
        <taxon>Craniata</taxon>
        <taxon>Vertebrata</taxon>
        <taxon>Euteleostomi</taxon>
        <taxon>Actinopterygii</taxon>
        <taxon>Neopterygii</taxon>
        <taxon>Teleostei</taxon>
        <taxon>Neoteleostei</taxon>
        <taxon>Acanthomorphata</taxon>
        <taxon>Eupercaria</taxon>
        <taxon>Perciformes</taxon>
        <taxon>Cottioidei</taxon>
        <taxon>Cottales</taxon>
        <taxon>Liparidae</taxon>
        <taxon>Liparis</taxon>
    </lineage>
</organism>
<dbReference type="EMBL" id="SRLO01000064">
    <property type="protein sequence ID" value="TNN79442.1"/>
    <property type="molecule type" value="Genomic_DNA"/>
</dbReference>